<dbReference type="PATRIC" id="fig|1354255.3.peg.4276"/>
<dbReference type="AlphaFoldDB" id="A0A1B7HGX1"/>
<dbReference type="Pfam" id="PF22673">
    <property type="entry name" value="MCP-like_PDC_1"/>
    <property type="match status" value="1"/>
</dbReference>
<evidence type="ECO:0000259" key="2">
    <source>
        <dbReference type="PROSITE" id="PS50883"/>
    </source>
</evidence>
<dbReference type="InterPro" id="IPR035919">
    <property type="entry name" value="EAL_sf"/>
</dbReference>
<dbReference type="InterPro" id="IPR001633">
    <property type="entry name" value="EAL_dom"/>
</dbReference>
<organism evidence="3 4">
    <name type="scientific">Buttiauxella noackiae ATCC 51607</name>
    <dbReference type="NCBI Taxonomy" id="1354255"/>
    <lineage>
        <taxon>Bacteria</taxon>
        <taxon>Pseudomonadati</taxon>
        <taxon>Pseudomonadota</taxon>
        <taxon>Gammaproteobacteria</taxon>
        <taxon>Enterobacterales</taxon>
        <taxon>Enterobacteriaceae</taxon>
        <taxon>Buttiauxella</taxon>
    </lineage>
</organism>
<dbReference type="Gene3D" id="3.20.20.450">
    <property type="entry name" value="EAL domain"/>
    <property type="match status" value="1"/>
</dbReference>
<dbReference type="CDD" id="cd01948">
    <property type="entry name" value="EAL"/>
    <property type="match status" value="1"/>
</dbReference>
<protein>
    <submittedName>
        <fullName evidence="3">Rtn family protein</fullName>
    </submittedName>
</protein>
<evidence type="ECO:0000256" key="1">
    <source>
        <dbReference type="SAM" id="Phobius"/>
    </source>
</evidence>
<dbReference type="SUPFAM" id="SSF103190">
    <property type="entry name" value="Sensory domain-like"/>
    <property type="match status" value="1"/>
</dbReference>
<comment type="caution">
    <text evidence="3">The sequence shown here is derived from an EMBL/GenBank/DDBJ whole genome shotgun (WGS) entry which is preliminary data.</text>
</comment>
<dbReference type="Pfam" id="PF00563">
    <property type="entry name" value="EAL"/>
    <property type="match status" value="1"/>
</dbReference>
<dbReference type="RefSeq" id="WP_064556252.1">
    <property type="nucleotide sequence ID" value="NZ_LXEO01000067.1"/>
</dbReference>
<dbReference type="InterPro" id="IPR050706">
    <property type="entry name" value="Cyclic-di-GMP_PDE-like"/>
</dbReference>
<keyword evidence="1" id="KW-1133">Transmembrane helix</keyword>
<accession>A0A1B7HGX1</accession>
<dbReference type="InterPro" id="IPR029151">
    <property type="entry name" value="Sensor-like_sf"/>
</dbReference>
<dbReference type="GO" id="GO:0071111">
    <property type="term" value="F:cyclic-guanylate-specific phosphodiesterase activity"/>
    <property type="evidence" value="ECO:0007669"/>
    <property type="project" value="InterPro"/>
</dbReference>
<keyword evidence="1" id="KW-0472">Membrane</keyword>
<dbReference type="PROSITE" id="PS50883">
    <property type="entry name" value="EAL"/>
    <property type="match status" value="1"/>
</dbReference>
<keyword evidence="1" id="KW-0812">Transmembrane</keyword>
<feature type="domain" description="EAL" evidence="2">
    <location>
        <begin position="330"/>
        <end position="580"/>
    </location>
</feature>
<sequence length="580" mass="66056">MNKKHLLLVIWVVCVAAMLGSYWEKDTVRINETVETYIKSISEKINVSIVLCEMLRKQMEINLQSNNRYNPISMPIKNNNSSENWHFKITPHNNISGGMISGIGSYDKLDSDTKNEANAAASLNIDVGDGYFTKLYSWIYYTSKNSFVYIAPYSSEKKVSTYYFNPGMYTDPFWYLVTPENNPKREVKITTPYIDIAGKGQILTVTAPVYNKDEFKGAISLDLNLDYINKIVKNNDNNYHVVVFDKNNKIIISSDNDPSNKEIASIVKTKGGVYSNYTNKEILSGILYIEQYTTIQEKIIRVATQAGLPIGIITFIIFSFMFLQSFSNYNFLSKKYMLRAMKKNEFIPFAQAIMDTKNKEIIGCEILLRWKHPTMGLIPPNTFIPAMESSGIIIKVTHQLLENIQKTLQIKAHKLPSNFHLSINISPDHLEDPELVTRSKSFKENCTSITTIFEITERNFNTDTKIAIKGAVALNNLNILFALDDFGTGYATHHYLQKFPVSYIKIDRSFIKMIGLDAISHHIVENVVSLSKSLNLKVIAEGVETEEQAKYLHDNNVDYQQGYLYHRPVPLSDFLDTLGA</sequence>
<dbReference type="Gene3D" id="3.30.450.20">
    <property type="entry name" value="PAS domain"/>
    <property type="match status" value="2"/>
</dbReference>
<feature type="transmembrane region" description="Helical" evidence="1">
    <location>
        <begin position="308"/>
        <end position="332"/>
    </location>
</feature>
<keyword evidence="4" id="KW-1185">Reference proteome</keyword>
<dbReference type="SUPFAM" id="SSF141868">
    <property type="entry name" value="EAL domain-like"/>
    <property type="match status" value="1"/>
</dbReference>
<gene>
    <name evidence="3" type="ORF">M979_4157</name>
</gene>
<dbReference type="SMART" id="SM00052">
    <property type="entry name" value="EAL"/>
    <property type="match status" value="1"/>
</dbReference>
<reference evidence="3 4" key="1">
    <citation type="submission" date="2016-04" db="EMBL/GenBank/DDBJ databases">
        <title>ATOL: Assembling a taxonomically balanced genome-scale reconstruction of the evolutionary history of the Enterobacteriaceae.</title>
        <authorList>
            <person name="Plunkett G.III."/>
            <person name="Neeno-Eckwall E.C."/>
            <person name="Glasner J.D."/>
            <person name="Perna N.T."/>
        </authorList>
    </citation>
    <scope>NUCLEOTIDE SEQUENCE [LARGE SCALE GENOMIC DNA]</scope>
    <source>
        <strain evidence="3 4">ATCC 51607</strain>
    </source>
</reference>
<name>A0A1B7HGX1_9ENTR</name>
<proteinExistence type="predicted"/>
<dbReference type="EMBL" id="LXEO01000067">
    <property type="protein sequence ID" value="OAT14869.1"/>
    <property type="molecule type" value="Genomic_DNA"/>
</dbReference>
<evidence type="ECO:0000313" key="4">
    <source>
        <dbReference type="Proteomes" id="UP000078286"/>
    </source>
</evidence>
<dbReference type="Proteomes" id="UP000078286">
    <property type="component" value="Unassembled WGS sequence"/>
</dbReference>
<evidence type="ECO:0000313" key="3">
    <source>
        <dbReference type="EMBL" id="OAT14869.1"/>
    </source>
</evidence>
<dbReference type="PANTHER" id="PTHR33121">
    <property type="entry name" value="CYCLIC DI-GMP PHOSPHODIESTERASE PDEF"/>
    <property type="match status" value="1"/>
</dbReference>
<dbReference type="PANTHER" id="PTHR33121:SF80">
    <property type="entry name" value="CYCLIC DI-GMP PHOSPHODIESTERASE PDEL"/>
    <property type="match status" value="1"/>
</dbReference>